<keyword evidence="7" id="KW-1185">Reference proteome</keyword>
<dbReference type="EMBL" id="JBHSRF010000061">
    <property type="protein sequence ID" value="MFC6085414.1"/>
    <property type="molecule type" value="Genomic_DNA"/>
</dbReference>
<feature type="repeat" description="TPR" evidence="3">
    <location>
        <begin position="226"/>
        <end position="259"/>
    </location>
</feature>
<proteinExistence type="predicted"/>
<dbReference type="Proteomes" id="UP001596137">
    <property type="component" value="Unassembled WGS sequence"/>
</dbReference>
<dbReference type="Gene3D" id="1.25.40.10">
    <property type="entry name" value="Tetratricopeptide repeat domain"/>
    <property type="match status" value="2"/>
</dbReference>
<dbReference type="Pfam" id="PF14559">
    <property type="entry name" value="TPR_19"/>
    <property type="match status" value="1"/>
</dbReference>
<dbReference type="SMART" id="SM00028">
    <property type="entry name" value="TPR"/>
    <property type="match status" value="4"/>
</dbReference>
<keyword evidence="2 3" id="KW-0802">TPR repeat</keyword>
<dbReference type="InterPro" id="IPR031101">
    <property type="entry name" value="Ctr9"/>
</dbReference>
<keyword evidence="5" id="KW-0812">Transmembrane</keyword>
<evidence type="ECO:0000313" key="7">
    <source>
        <dbReference type="Proteomes" id="UP001596137"/>
    </source>
</evidence>
<evidence type="ECO:0000256" key="4">
    <source>
        <dbReference type="SAM" id="MobiDB-lite"/>
    </source>
</evidence>
<feature type="compositionally biased region" description="Basic residues" evidence="4">
    <location>
        <begin position="70"/>
        <end position="80"/>
    </location>
</feature>
<dbReference type="InterPro" id="IPR019734">
    <property type="entry name" value="TPR_rpt"/>
</dbReference>
<sequence length="508" mass="53690">MRDTLRPHDPHPHDPQGRRTQDSSSSGPHTETTPSSPGQHTETSPGPHTQTSSGPRTETTSGPSSEGRRARGSRARRPLGRVRTAAGTVAGVLAIAVAVTAGASLFPGGEPQAAPVLTTAALPGAGIYGPAGGPGSVKALQDRLRRLPKDHQAWAALGAAYVQQARITADPTYYTKAEQALDRAARLAPGDFAVLTGQAALAAGRHEFADAVRLARRAAEANPYGPAAYGVLADAHTQLGDYPEASEAVRRMMDLRPGVSSFTRASYDAELHGDTAKARELMEAALADAFTPEDAAYCRYYLGELALRAGDLATAGRMYREALRTSPGFLPALAGQARAAALSGDLERAATGYAAVVGRVPLAQYVTEYGEVLEKLGRDPSAQWALLRAQKDLMAASGVRDDITWAEFEADHGSPAAAVRHAEAEYARNPNVVAADALAWALHKAGRSREALPYTKKATALGWRNALSAHHRAVIEKASGRDANLFSSLTTEYNPEFDPTLPSLARFT</sequence>
<protein>
    <submittedName>
        <fullName evidence="6">Tetratricopeptide repeat protein</fullName>
    </submittedName>
</protein>
<dbReference type="Pfam" id="PF13432">
    <property type="entry name" value="TPR_16"/>
    <property type="match status" value="1"/>
</dbReference>
<feature type="compositionally biased region" description="Basic and acidic residues" evidence="4">
    <location>
        <begin position="1"/>
        <end position="21"/>
    </location>
</feature>
<evidence type="ECO:0000313" key="6">
    <source>
        <dbReference type="EMBL" id="MFC6085414.1"/>
    </source>
</evidence>
<feature type="repeat" description="TPR" evidence="3">
    <location>
        <begin position="296"/>
        <end position="329"/>
    </location>
</feature>
<comment type="caution">
    <text evidence="6">The sequence shown here is derived from an EMBL/GenBank/DDBJ whole genome shotgun (WGS) entry which is preliminary data.</text>
</comment>
<organism evidence="6 7">
    <name type="scientific">Sphaerisporangium aureirubrum</name>
    <dbReference type="NCBI Taxonomy" id="1544736"/>
    <lineage>
        <taxon>Bacteria</taxon>
        <taxon>Bacillati</taxon>
        <taxon>Actinomycetota</taxon>
        <taxon>Actinomycetes</taxon>
        <taxon>Streptosporangiales</taxon>
        <taxon>Streptosporangiaceae</taxon>
        <taxon>Sphaerisporangium</taxon>
    </lineage>
</organism>
<reference evidence="7" key="1">
    <citation type="journal article" date="2019" name="Int. J. Syst. Evol. Microbiol.">
        <title>The Global Catalogue of Microorganisms (GCM) 10K type strain sequencing project: providing services to taxonomists for standard genome sequencing and annotation.</title>
        <authorList>
            <consortium name="The Broad Institute Genomics Platform"/>
            <consortium name="The Broad Institute Genome Sequencing Center for Infectious Disease"/>
            <person name="Wu L."/>
            <person name="Ma J."/>
        </authorList>
    </citation>
    <scope>NUCLEOTIDE SEQUENCE [LARGE SCALE GENOMIC DNA]</scope>
    <source>
        <strain evidence="7">JCM 30346</strain>
    </source>
</reference>
<evidence type="ECO:0000256" key="1">
    <source>
        <dbReference type="ARBA" id="ARBA00022737"/>
    </source>
</evidence>
<accession>A0ABW1NPY0</accession>
<evidence type="ECO:0000256" key="3">
    <source>
        <dbReference type="PROSITE-ProRule" id="PRU00339"/>
    </source>
</evidence>
<dbReference type="RefSeq" id="WP_380759519.1">
    <property type="nucleotide sequence ID" value="NZ_JBHSRF010000061.1"/>
</dbReference>
<dbReference type="PROSITE" id="PS50005">
    <property type="entry name" value="TPR"/>
    <property type="match status" value="2"/>
</dbReference>
<dbReference type="SUPFAM" id="SSF48452">
    <property type="entry name" value="TPR-like"/>
    <property type="match status" value="2"/>
</dbReference>
<keyword evidence="1" id="KW-0677">Repeat</keyword>
<feature type="region of interest" description="Disordered" evidence="4">
    <location>
        <begin position="1"/>
        <end position="82"/>
    </location>
</feature>
<evidence type="ECO:0000256" key="2">
    <source>
        <dbReference type="ARBA" id="ARBA00022803"/>
    </source>
</evidence>
<dbReference type="PANTHER" id="PTHR14027:SF2">
    <property type="entry name" value="RNA POLYMERASE-ASSOCIATED PROTEIN CTR9 HOMOLOG"/>
    <property type="match status" value="1"/>
</dbReference>
<name>A0ABW1NPY0_9ACTN</name>
<dbReference type="PANTHER" id="PTHR14027">
    <property type="entry name" value="RNA POLYMERASE-ASSOCIATED PROTEIN CTR9"/>
    <property type="match status" value="1"/>
</dbReference>
<feature type="compositionally biased region" description="Polar residues" evidence="4">
    <location>
        <begin position="22"/>
        <end position="60"/>
    </location>
</feature>
<gene>
    <name evidence="6" type="ORF">ACFP1K_29900</name>
</gene>
<keyword evidence="5" id="KW-1133">Transmembrane helix</keyword>
<feature type="transmembrane region" description="Helical" evidence="5">
    <location>
        <begin position="84"/>
        <end position="106"/>
    </location>
</feature>
<keyword evidence="5" id="KW-0472">Membrane</keyword>
<dbReference type="InterPro" id="IPR011990">
    <property type="entry name" value="TPR-like_helical_dom_sf"/>
</dbReference>
<evidence type="ECO:0000256" key="5">
    <source>
        <dbReference type="SAM" id="Phobius"/>
    </source>
</evidence>